<keyword evidence="3" id="KW-1185">Reference proteome</keyword>
<reference evidence="2 3" key="1">
    <citation type="submission" date="2020-05" db="EMBL/GenBank/DDBJ databases">
        <title>Identification and distribution of gene clusters putatively required for synthesis of sphingolipid metabolism inhibitors in phylogenetically diverse species of the filamentous fungus Fusarium.</title>
        <authorList>
            <person name="Kim H.-S."/>
            <person name="Busman M."/>
            <person name="Brown D.W."/>
            <person name="Divon H."/>
            <person name="Uhlig S."/>
            <person name="Proctor R.H."/>
        </authorList>
    </citation>
    <scope>NUCLEOTIDE SEQUENCE [LARGE SCALE GENOMIC DNA]</scope>
    <source>
        <strain evidence="2 3">NRRL 25311</strain>
    </source>
</reference>
<organism evidence="2 3">
    <name type="scientific">Fusarium denticulatum</name>
    <dbReference type="NCBI Taxonomy" id="48507"/>
    <lineage>
        <taxon>Eukaryota</taxon>
        <taxon>Fungi</taxon>
        <taxon>Dikarya</taxon>
        <taxon>Ascomycota</taxon>
        <taxon>Pezizomycotina</taxon>
        <taxon>Sordariomycetes</taxon>
        <taxon>Hypocreomycetidae</taxon>
        <taxon>Hypocreales</taxon>
        <taxon>Nectriaceae</taxon>
        <taxon>Fusarium</taxon>
        <taxon>Fusarium fujikuroi species complex</taxon>
    </lineage>
</organism>
<dbReference type="Gene3D" id="2.60.120.1390">
    <property type="match status" value="1"/>
</dbReference>
<comment type="caution">
    <text evidence="2">The sequence shown here is derived from an EMBL/GenBank/DDBJ whole genome shotgun (WGS) entry which is preliminary data.</text>
</comment>
<accession>A0A8H5TQU3</accession>
<dbReference type="Proteomes" id="UP000562682">
    <property type="component" value="Unassembled WGS sequence"/>
</dbReference>
<name>A0A8H5TQU3_9HYPO</name>
<feature type="region of interest" description="Disordered" evidence="1">
    <location>
        <begin position="383"/>
        <end position="405"/>
    </location>
</feature>
<evidence type="ECO:0000256" key="1">
    <source>
        <dbReference type="SAM" id="MobiDB-lite"/>
    </source>
</evidence>
<evidence type="ECO:0000313" key="3">
    <source>
        <dbReference type="Proteomes" id="UP000562682"/>
    </source>
</evidence>
<dbReference type="EMBL" id="JAAOAK010000304">
    <property type="protein sequence ID" value="KAF5675581.1"/>
    <property type="molecule type" value="Genomic_DNA"/>
</dbReference>
<dbReference type="Pfam" id="PF11175">
    <property type="entry name" value="DUF2961"/>
    <property type="match status" value="1"/>
</dbReference>
<proteinExistence type="predicted"/>
<evidence type="ECO:0000313" key="2">
    <source>
        <dbReference type="EMBL" id="KAF5675581.1"/>
    </source>
</evidence>
<feature type="compositionally biased region" description="Basic and acidic residues" evidence="1">
    <location>
        <begin position="383"/>
        <end position="395"/>
    </location>
</feature>
<gene>
    <name evidence="2" type="ORF">FDENT_9716</name>
</gene>
<protein>
    <recommendedName>
        <fullName evidence="4">DUF2961 domain-containing protein</fullName>
    </recommendedName>
</protein>
<dbReference type="InterPro" id="IPR021345">
    <property type="entry name" value="DUF2961"/>
</dbReference>
<dbReference type="AlphaFoldDB" id="A0A8H5TQU3"/>
<sequence length="462" mass="52837">MSNPLSSLQGGPLNNVAKLKTVRTACVSSWDQSGLNEDAWVIQPGETAALADLEGPGTITHLWFVQTCRCIVGPGLIPYSKSGVAMMEVHNALGLNYEVSDPDYYRKVIIEMYWDDSETPSVLTPIGDFFCLGHSMAANLQSLPFAVSVKPSEEQKFGGAAAFNCYLPMPFDERARIEIENQNDEANFQYFYIDYELFPEPLSKDKLYFHSHWRRENPTNGWAPESIRTNSLETQVPNLDGKGNYVILETEGAGQYTGCNHSVAHFQGTWWGEDDDMIFIDDDTWPPSMHGTGGEDYFTQGWSIQKNAYPFCSTIIHEEDVPNHQVSYRWHLADPVRFSKKIRVTMESGHANHLRDDWSTTAYWYQTLPGPKLSIQPVEERIPRKPDFPADKHPEPPNTESLDPRRKAMIQQHQDRMEAFVQDRNQWLERRAKDTQERSRKNIEHAKDIYSRFHQAVKGDNV</sequence>
<evidence type="ECO:0008006" key="4">
    <source>
        <dbReference type="Google" id="ProtNLM"/>
    </source>
</evidence>